<dbReference type="GO" id="GO:0005694">
    <property type="term" value="C:chromosome"/>
    <property type="evidence" value="ECO:0007669"/>
    <property type="project" value="TreeGrafter"/>
</dbReference>
<keyword evidence="4" id="KW-1185">Reference proteome</keyword>
<dbReference type="Gene3D" id="3.90.1530.10">
    <property type="entry name" value="Conserved hypothetical protein from pyrococcus furiosus pfu- 392566-001, ParB domain"/>
    <property type="match status" value="1"/>
</dbReference>
<evidence type="ECO:0000313" key="3">
    <source>
        <dbReference type="EMBL" id="SHL47624.1"/>
    </source>
</evidence>
<sequence>MSHTVPVRMMTPISEIKIGERDRADLGDLRELAESIRKVGMLHPIVITGDWRLVAGGRRLAAARDVLGWTEVPVTIVDIHTARDVLQAEWDENTCRKPLTPVEAERAQVRRANLLVEDAIRRRNEALSRGRATQAARAAAGSGGAKLADQQPQPQLPEQAPRVPSRSSMETRKIAAAGTGYSATTLAKITSIRTAAEGVIRVGDQRLPAPEPVRAAARRALADVETGTPVDRAYRQVAQVIDQHIEPDEGQLRARRLKAWRDALGGARMLREFDMRVLPELLSEQDWAAASVLMDQLAEQVDRFRQLRPAVNPT</sequence>
<reference evidence="3 4" key="1">
    <citation type="submission" date="2016-11" db="EMBL/GenBank/DDBJ databases">
        <authorList>
            <person name="Jaros S."/>
            <person name="Januszkiewicz K."/>
            <person name="Wedrychowicz H."/>
        </authorList>
    </citation>
    <scope>NUCLEOTIDE SEQUENCE [LARGE SCALE GENOMIC DNA]</scope>
    <source>
        <strain evidence="3 4">DSM 43832</strain>
    </source>
</reference>
<dbReference type="InterPro" id="IPR036086">
    <property type="entry name" value="ParB/Sulfiredoxin_sf"/>
</dbReference>
<dbReference type="InterPro" id="IPR050336">
    <property type="entry name" value="Chromosome_partition/occlusion"/>
</dbReference>
<dbReference type="SMART" id="SM00470">
    <property type="entry name" value="ParB"/>
    <property type="match status" value="1"/>
</dbReference>
<dbReference type="PANTHER" id="PTHR33375:SF1">
    <property type="entry name" value="CHROMOSOME-PARTITIONING PROTEIN PARB-RELATED"/>
    <property type="match status" value="1"/>
</dbReference>
<evidence type="ECO:0000313" key="4">
    <source>
        <dbReference type="Proteomes" id="UP000184363"/>
    </source>
</evidence>
<dbReference type="GO" id="GO:0045881">
    <property type="term" value="P:positive regulation of sporulation resulting in formation of a cellular spore"/>
    <property type="evidence" value="ECO:0007669"/>
    <property type="project" value="TreeGrafter"/>
</dbReference>
<dbReference type="Proteomes" id="UP000184363">
    <property type="component" value="Unassembled WGS sequence"/>
</dbReference>
<dbReference type="RefSeq" id="WP_073460415.1">
    <property type="nucleotide sequence ID" value="NZ_FRAP01000030.1"/>
</dbReference>
<dbReference type="PANTHER" id="PTHR33375">
    <property type="entry name" value="CHROMOSOME-PARTITIONING PROTEIN PARB-RELATED"/>
    <property type="match status" value="1"/>
</dbReference>
<evidence type="ECO:0000259" key="2">
    <source>
        <dbReference type="SMART" id="SM00470"/>
    </source>
</evidence>
<feature type="domain" description="ParB-like N-terminal" evidence="2">
    <location>
        <begin position="9"/>
        <end position="94"/>
    </location>
</feature>
<dbReference type="STRING" id="1848.SAMN05443637_13069"/>
<organism evidence="3 4">
    <name type="scientific">Pseudonocardia thermophila</name>
    <dbReference type="NCBI Taxonomy" id="1848"/>
    <lineage>
        <taxon>Bacteria</taxon>
        <taxon>Bacillati</taxon>
        <taxon>Actinomycetota</taxon>
        <taxon>Actinomycetes</taxon>
        <taxon>Pseudonocardiales</taxon>
        <taxon>Pseudonocardiaceae</taxon>
        <taxon>Pseudonocardia</taxon>
    </lineage>
</organism>
<evidence type="ECO:0000256" key="1">
    <source>
        <dbReference type="SAM" id="MobiDB-lite"/>
    </source>
</evidence>
<dbReference type="Pfam" id="PF02195">
    <property type="entry name" value="ParB_N"/>
    <property type="match status" value="1"/>
</dbReference>
<accession>A0A1M7AY34</accession>
<dbReference type="InterPro" id="IPR003115">
    <property type="entry name" value="ParB_N"/>
</dbReference>
<dbReference type="OrthoDB" id="3176965at2"/>
<name>A0A1M7AY34_PSETH</name>
<dbReference type="AlphaFoldDB" id="A0A1M7AY34"/>
<dbReference type="SUPFAM" id="SSF110849">
    <property type="entry name" value="ParB/Sulfiredoxin"/>
    <property type="match status" value="1"/>
</dbReference>
<protein>
    <submittedName>
        <fullName evidence="3">ParB/RepB/Spo0J family partition protein</fullName>
    </submittedName>
</protein>
<proteinExistence type="predicted"/>
<feature type="compositionally biased region" description="Low complexity" evidence="1">
    <location>
        <begin position="129"/>
        <end position="161"/>
    </location>
</feature>
<dbReference type="EMBL" id="FRAP01000030">
    <property type="protein sequence ID" value="SHL47624.1"/>
    <property type="molecule type" value="Genomic_DNA"/>
</dbReference>
<dbReference type="CDD" id="cd16410">
    <property type="entry name" value="ParB_N_like"/>
    <property type="match status" value="1"/>
</dbReference>
<dbReference type="GO" id="GO:0007059">
    <property type="term" value="P:chromosome segregation"/>
    <property type="evidence" value="ECO:0007669"/>
    <property type="project" value="TreeGrafter"/>
</dbReference>
<gene>
    <name evidence="3" type="ORF">SAMN05443637_13069</name>
</gene>
<feature type="region of interest" description="Disordered" evidence="1">
    <location>
        <begin position="126"/>
        <end position="170"/>
    </location>
</feature>